<comment type="caution">
    <text evidence="2">The sequence shown here is derived from an EMBL/GenBank/DDBJ whole genome shotgun (WGS) entry which is preliminary data.</text>
</comment>
<keyword evidence="3" id="KW-1185">Reference proteome</keyword>
<organism evidence="2 3">
    <name type="scientific">Micromonospora zingiberis</name>
    <dbReference type="NCBI Taxonomy" id="2053011"/>
    <lineage>
        <taxon>Bacteria</taxon>
        <taxon>Bacillati</taxon>
        <taxon>Actinomycetota</taxon>
        <taxon>Actinomycetes</taxon>
        <taxon>Micromonosporales</taxon>
        <taxon>Micromonosporaceae</taxon>
        <taxon>Micromonospora</taxon>
    </lineage>
</organism>
<accession>A0A4R0GGQ9</accession>
<dbReference type="AlphaFoldDB" id="A0A4R0GGQ9"/>
<feature type="region of interest" description="Disordered" evidence="1">
    <location>
        <begin position="43"/>
        <end position="68"/>
    </location>
</feature>
<evidence type="ECO:0000313" key="2">
    <source>
        <dbReference type="EMBL" id="TCB95827.1"/>
    </source>
</evidence>
<dbReference type="RefSeq" id="WP_131305267.1">
    <property type="nucleotide sequence ID" value="NZ_SJJR01000012.1"/>
</dbReference>
<dbReference type="EMBL" id="SJJR01000012">
    <property type="protein sequence ID" value="TCB95827.1"/>
    <property type="molecule type" value="Genomic_DNA"/>
</dbReference>
<evidence type="ECO:0000256" key="1">
    <source>
        <dbReference type="SAM" id="MobiDB-lite"/>
    </source>
</evidence>
<gene>
    <name evidence="2" type="ORF">E0H26_18695</name>
</gene>
<evidence type="ECO:0000313" key="3">
    <source>
        <dbReference type="Proteomes" id="UP000292274"/>
    </source>
</evidence>
<proteinExistence type="predicted"/>
<name>A0A4R0GGQ9_9ACTN</name>
<sequence length="192" mass="20593">MLFGALLAGCASTPSEPSGPASPQPSNTYQLVDELCAALDPQPLIDLDGGTTATREWPPRPDRPSRKCTLSVSQRDPVAGHVLTVTALLAESPELAREAVPRQPKPQSLGTWYELPQLGDGAWVWIMPVEKGMEVPDVDAPVAFRRAMVHVARGDAYVMLDLTSMGAKVPDDADTEALLVAYTEETLTLMTA</sequence>
<dbReference type="Proteomes" id="UP000292274">
    <property type="component" value="Unassembled WGS sequence"/>
</dbReference>
<reference evidence="2 3" key="1">
    <citation type="submission" date="2019-02" db="EMBL/GenBank/DDBJ databases">
        <title>Jishengella sp. nov., isolated from a root of Zingiber montanum.</title>
        <authorList>
            <person name="Kuncharoen N."/>
            <person name="Kudo T."/>
            <person name="Masahiro Y."/>
            <person name="Ohkuma M."/>
            <person name="Tanasupawat S."/>
        </authorList>
    </citation>
    <scope>NUCLEOTIDE SEQUENCE [LARGE SCALE GENOMIC DNA]</scope>
    <source>
        <strain evidence="2 3">PLAI 1-1</strain>
    </source>
</reference>
<evidence type="ECO:0008006" key="4">
    <source>
        <dbReference type="Google" id="ProtNLM"/>
    </source>
</evidence>
<dbReference type="OrthoDB" id="9847608at2"/>
<protein>
    <recommendedName>
        <fullName evidence="4">DUF3558 domain-containing protein</fullName>
    </recommendedName>
</protein>